<evidence type="ECO:0000256" key="2">
    <source>
        <dbReference type="SAM" id="SignalP"/>
    </source>
</evidence>
<dbReference type="Pfam" id="PF05860">
    <property type="entry name" value="TPS"/>
    <property type="match status" value="1"/>
</dbReference>
<evidence type="ECO:0000313" key="4">
    <source>
        <dbReference type="EMBL" id="KDE73677.1"/>
    </source>
</evidence>
<dbReference type="InterPro" id="IPR008638">
    <property type="entry name" value="FhaB/CdiA-like_TPS"/>
</dbReference>
<evidence type="ECO:0000259" key="3">
    <source>
        <dbReference type="SMART" id="SM00912"/>
    </source>
</evidence>
<feature type="chain" id="PRO_5044501018" evidence="2">
    <location>
        <begin position="19"/>
        <end position="1947"/>
    </location>
</feature>
<feature type="signal peptide" evidence="2">
    <location>
        <begin position="1"/>
        <end position="18"/>
    </location>
</feature>
<dbReference type="RefSeq" id="WP_051623382.1">
    <property type="nucleotide sequence ID" value="NZ_JAAH01000002.1"/>
</dbReference>
<proteinExistence type="predicted"/>
<dbReference type="SMART" id="SM00912">
    <property type="entry name" value="Haemagg_act"/>
    <property type="match status" value="1"/>
</dbReference>
<keyword evidence="2" id="KW-0732">Signal</keyword>
<comment type="caution">
    <text evidence="4">The sequence shown here is derived from an EMBL/GenBank/DDBJ whole genome shotgun (WGS) entry which is preliminary data.</text>
</comment>
<dbReference type="GO" id="GO:0003824">
    <property type="term" value="F:catalytic activity"/>
    <property type="evidence" value="ECO:0007669"/>
    <property type="project" value="UniProtKB-ARBA"/>
</dbReference>
<evidence type="ECO:0000256" key="1">
    <source>
        <dbReference type="SAM" id="MobiDB-lite"/>
    </source>
</evidence>
<evidence type="ECO:0000313" key="5">
    <source>
        <dbReference type="Proteomes" id="UP000027058"/>
    </source>
</evidence>
<dbReference type="InterPro" id="IPR025157">
    <property type="entry name" value="Hemagglutinin_rpt"/>
</dbReference>
<dbReference type="EMBL" id="JAAH01000002">
    <property type="protein sequence ID" value="KDE73677.1"/>
    <property type="molecule type" value="Genomic_DNA"/>
</dbReference>
<reference evidence="4 5" key="1">
    <citation type="submission" date="2014-01" db="EMBL/GenBank/DDBJ databases">
        <title>Comparative genomics of Fusobacterium necrophorum wild isolates.</title>
        <authorList>
            <person name="Kittichotirat W."/>
            <person name="Bumgarner R.E."/>
            <person name="Lawrence P."/>
        </authorList>
    </citation>
    <scope>NUCLEOTIDE SEQUENCE [LARGE SCALE GENOMIC DNA]</scope>
    <source>
        <strain evidence="4 5">DJ-2</strain>
    </source>
</reference>
<protein>
    <submittedName>
        <fullName evidence="4">Hemolysin</fullName>
    </submittedName>
</protein>
<dbReference type="Gene3D" id="2.160.20.10">
    <property type="entry name" value="Single-stranded right-handed beta-helix, Pectin lyase-like"/>
    <property type="match status" value="1"/>
</dbReference>
<dbReference type="Pfam" id="PF13332">
    <property type="entry name" value="Fil_haemagg_2"/>
    <property type="match status" value="3"/>
</dbReference>
<feature type="region of interest" description="Disordered" evidence="1">
    <location>
        <begin position="1833"/>
        <end position="1870"/>
    </location>
</feature>
<name>A0AB73C6P3_9FUSO</name>
<feature type="domain" description="Filamentous haemagglutinin FhaB/tRNA nuclease CdiA-like TPS" evidence="3">
    <location>
        <begin position="37"/>
        <end position="159"/>
    </location>
</feature>
<dbReference type="InterPro" id="IPR012334">
    <property type="entry name" value="Pectin_lyas_fold"/>
</dbReference>
<accession>A0AB73C6P3</accession>
<sequence length="1947" mass="214984">MKKLVIAMMISLFTVAYAGDIVVDQEKSKNLHIDKAPNNVPLVNIEAPNSQGTSHNVFREYNVGKEGVILNNALDLENSKLGGLIYGNPNLQKDRKTASTILTEISGTHRSKLEGFTEIVGGKADYILANPNGIYINGAGFINTGNVKMMTAGSQNNFEVESGKIEIAGKGLDVRNINKAELIARVAELSAPIYGGEELNIALGSKSQKDKPEYSLDARALGSMYAGRIHIVSSEDGVGVKSAAPMYATKGDVILDTKGKVYLKDTQAKNNISIKAKETQVEEKLIAEKGIKLASEKIRNRGNLAANTNIIMQGDVENEKWIFSNGTVNISGNIKNKGEIKAKHHITLRGEELENRGLILSHQNLNIHSRDIHNFDKLIAENNVEIENDRIKNIGKIYSDQNIKINSRKIENHKDILALGNIELESKTLVNNEKIQANGNIHIRSKNIESENIFANHVTINTDTIESNKIITQGNIDIHAQKIKNRGKTYSKENTNIVAKEIENLGEMTSSGKIDIDTTKMDTNKILAKQDIHIKAKKLKTKEKIYSENNITINSDEIENHKDMLALGNIHMENKTLINHERIQANGNITIQSKELTSAGSIVNKGLIQSKNNVTLTAKEIQNYKKILSEQDITLESKTLKNLDHIAGKNKVNIKNENLDNKHVIYSDNQLEISSNEVDLHEKIAAKNLLKLHTKNLKRDKAYITNSDIEIDIDGNYENNFELIGKNFTLTAKDVINNSIIAGREKVIITGKNDFINKENSLLYSGNDLELSGKHLENQGDIAAGRNLKFQFSGDIKNLTANIEAGGDIYVKAMNFVNQGHITGDYSKRWVRGYESNIDVSKLPKEFLTKIDKILERKRHGRKFRGWDEDKRLKYAEQGVSHYISHKSYLKAGGDIQLEIAKDIRNQEADILADKNISIKAERLINTREGKEIPILLDFARRYHYRYWRHGKNRTGHGNIHARKYWKETLYSDKSTQIIAGGNISIAANRIGNGEEKAYTTSSHLNSIHAPNKTNNVHPEDTFTNHSSIDETFHVNHNSLVKKIKQDSSIGVTDYIDIPKNDHGMFIVNKEKKNPKFSYFIETNPKLIEKGFYLSSDYFFSRIQFNPDRDIRLLGDSFYENKLITKAVLEGIGRRYLYSDDVNQERKQLFDNAIQAQKDLHLSLGITLTKEQINNLKSDILWYVEEEVAGEKVLVPKLFLSKNTLKTIVEEQGNIMKAGGSFVINNASIVDNSGKIVAKNNVIVNSENIYQNAAYSDTGIYATNIDLVAKENIENIGGNMIAAKDISMYSENGDIKNRKKLSIHENDLRHIFTDVRASGNITGKNVKIVANTLENLGADIKAKENLEIGARKNLEIGSLEAVEQRKSVGKKHTVLDRKTSNVGSKLQAKEIHLTALQDIHVRGSNLFAEEKVNLSAKGNIDIVAGKNTTLHQEEHHKSKSFGRSSSSTDVEYSTESVASNIIGDKVNITSGKNISLLGSHVQANTEGNITADGNITQAGVKDIHYSFHETSKRGAFGLTKKTKSQESYQEEAVKSATVAGEQGAYYDAKHDLVLEGVNVVSTGKVTLQGKNISLKPLETTSWTEVKEKKQGFAGSIGNGGVSVSYGTDKKSQKDTQKTQNISEITSGKTLTIAAEETLTGSSVNLYGREGIRVTGEEGIHLSTAKNTREVQQKQSSTRVGANIGVKSELLNTVENIKNLDKLVDSSGDGYAVLNTASNLVGAIKDGSAALNHIMKESYGKKTNAKGKQDLANDNYRVLSTNWKDYLSAGVSLTKKKAESRNYQEEVVQNQMESEGNIVLSSKQGSISLEGTEIKTPKDVKLLAKEKVEVRAAEQKNAFSSSSSQRGAGLDMNGSLTASASGQKGRGEGASYVNSHIQAGGDYQVLAKEILHEGANVKAGTIHMKGEKILVASKQDTSHQKDSSYGGSLSFSVNPKVALNSVQLSARK</sequence>
<dbReference type="InterPro" id="IPR011050">
    <property type="entry name" value="Pectin_lyase_fold/virulence"/>
</dbReference>
<dbReference type="SUPFAM" id="SSF51126">
    <property type="entry name" value="Pectin lyase-like"/>
    <property type="match status" value="1"/>
</dbReference>
<gene>
    <name evidence="4" type="ORF">FUSO8_00475</name>
</gene>
<feature type="compositionally biased region" description="Polar residues" evidence="1">
    <location>
        <begin position="1836"/>
        <end position="1845"/>
    </location>
</feature>
<feature type="non-terminal residue" evidence="4">
    <location>
        <position position="1947"/>
    </location>
</feature>
<organism evidence="4 5">
    <name type="scientific">Fusobacterium necrophorum DJ-2</name>
    <dbReference type="NCBI Taxonomy" id="1441737"/>
    <lineage>
        <taxon>Bacteria</taxon>
        <taxon>Fusobacteriati</taxon>
        <taxon>Fusobacteriota</taxon>
        <taxon>Fusobacteriia</taxon>
        <taxon>Fusobacteriales</taxon>
        <taxon>Fusobacteriaceae</taxon>
        <taxon>Fusobacterium</taxon>
    </lineage>
</organism>
<dbReference type="NCBIfam" id="TIGR01901">
    <property type="entry name" value="adhes_NPXG"/>
    <property type="match status" value="1"/>
</dbReference>
<dbReference type="Proteomes" id="UP000027058">
    <property type="component" value="Unassembled WGS sequence"/>
</dbReference>